<keyword evidence="1" id="KW-1133">Transmembrane helix</keyword>
<reference evidence="2 3" key="1">
    <citation type="journal article" date="2020" name="Int. J. Med. Microbiol.">
        <title>Discovery of Paenibacillus larvae ERIC V: Phenotypic and genomic comparison to genotypes ERIC I-IV reveal different inventories of virulence factors which correlate with epidemiological prevalences of American Foulbrood.</title>
        <authorList>
            <person name="Beims H."/>
            <person name="Bunk B."/>
            <person name="Erler S."/>
            <person name="Mohr K.I."/>
            <person name="Sproer C."/>
            <person name="Pradella S."/>
            <person name="Gunther G."/>
            <person name="Rohde M."/>
            <person name="von der Ohe W."/>
            <person name="Steinert M."/>
        </authorList>
    </citation>
    <scope>NUCLEOTIDE SEQUENCE [LARGE SCALE GENOMIC DNA]</scope>
    <source>
        <strain evidence="2">Eric_V</strain>
    </source>
</reference>
<accession>A0A6C0QXD2</accession>
<proteinExistence type="predicted"/>
<protein>
    <submittedName>
        <fullName evidence="2">Uncharacterized protein</fullName>
    </submittedName>
</protein>
<feature type="transmembrane region" description="Helical" evidence="1">
    <location>
        <begin position="37"/>
        <end position="62"/>
    </location>
</feature>
<dbReference type="EMBL" id="CP019717">
    <property type="protein sequence ID" value="QHZ53372.1"/>
    <property type="molecule type" value="Genomic_DNA"/>
</dbReference>
<dbReference type="Proteomes" id="UP000464330">
    <property type="component" value="Chromosome"/>
</dbReference>
<organism evidence="2 3">
    <name type="scientific">Paenibacillus larvae subsp. larvae</name>
    <dbReference type="NCBI Taxonomy" id="147375"/>
    <lineage>
        <taxon>Bacteria</taxon>
        <taxon>Bacillati</taxon>
        <taxon>Bacillota</taxon>
        <taxon>Bacilli</taxon>
        <taxon>Bacillales</taxon>
        <taxon>Paenibacillaceae</taxon>
        <taxon>Paenibacillus</taxon>
    </lineage>
</organism>
<name>A0A6C0QXD2_9BACL</name>
<feature type="transmembrane region" description="Helical" evidence="1">
    <location>
        <begin position="7"/>
        <end position="31"/>
    </location>
</feature>
<dbReference type="AlphaFoldDB" id="A0A6C0QXD2"/>
<gene>
    <name evidence="2" type="ORF">ERICV_04321</name>
</gene>
<evidence type="ECO:0000256" key="1">
    <source>
        <dbReference type="SAM" id="Phobius"/>
    </source>
</evidence>
<evidence type="ECO:0000313" key="2">
    <source>
        <dbReference type="EMBL" id="QHZ53372.1"/>
    </source>
</evidence>
<keyword evidence="1" id="KW-0472">Membrane</keyword>
<evidence type="ECO:0000313" key="3">
    <source>
        <dbReference type="Proteomes" id="UP000464330"/>
    </source>
</evidence>
<keyword evidence="1" id="KW-0812">Transmembrane</keyword>
<sequence length="67" mass="7210">MKLSELIYYLIGLILILAFMVGVVFGAILLFNTMIGLGMSALSSCIFVGVLFVCVALGLLIIKISLR</sequence>